<evidence type="ECO:0000313" key="4">
    <source>
        <dbReference type="EMBL" id="OCO83144.1"/>
    </source>
</evidence>
<evidence type="ECO:0000313" key="5">
    <source>
        <dbReference type="Proteomes" id="UP000050489"/>
    </source>
</evidence>
<gene>
    <name evidence="4" type="ORF">AN695_0220005</name>
</gene>
<proteinExistence type="predicted"/>
<name>A0A2F0PGB5_SERMA</name>
<dbReference type="InterPro" id="IPR050832">
    <property type="entry name" value="Bact_Acetyltransf"/>
</dbReference>
<dbReference type="PROSITE" id="PS51186">
    <property type="entry name" value="GNAT"/>
    <property type="match status" value="1"/>
</dbReference>
<dbReference type="InterPro" id="IPR000182">
    <property type="entry name" value="GNAT_dom"/>
</dbReference>
<dbReference type="PANTHER" id="PTHR43877">
    <property type="entry name" value="AMINOALKYLPHOSPHONATE N-ACETYLTRANSFERASE-RELATED-RELATED"/>
    <property type="match status" value="1"/>
</dbReference>
<dbReference type="PANTHER" id="PTHR43877:SF2">
    <property type="entry name" value="AMINOALKYLPHOSPHONATE N-ACETYLTRANSFERASE-RELATED"/>
    <property type="match status" value="1"/>
</dbReference>
<dbReference type="EMBL" id="LJEX02000107">
    <property type="protein sequence ID" value="OCO83144.1"/>
    <property type="molecule type" value="Genomic_DNA"/>
</dbReference>
<organism evidence="4 5">
    <name type="scientific">Serratia marcescens</name>
    <dbReference type="NCBI Taxonomy" id="615"/>
    <lineage>
        <taxon>Bacteria</taxon>
        <taxon>Pseudomonadati</taxon>
        <taxon>Pseudomonadota</taxon>
        <taxon>Gammaproteobacteria</taxon>
        <taxon>Enterobacterales</taxon>
        <taxon>Yersiniaceae</taxon>
        <taxon>Serratia</taxon>
    </lineage>
</organism>
<evidence type="ECO:0000256" key="2">
    <source>
        <dbReference type="ARBA" id="ARBA00023315"/>
    </source>
</evidence>
<evidence type="ECO:0000256" key="1">
    <source>
        <dbReference type="ARBA" id="ARBA00022679"/>
    </source>
</evidence>
<feature type="domain" description="N-acetyltransferase" evidence="3">
    <location>
        <begin position="3"/>
        <end position="152"/>
    </location>
</feature>
<dbReference type="GO" id="GO:0016747">
    <property type="term" value="F:acyltransferase activity, transferring groups other than amino-acyl groups"/>
    <property type="evidence" value="ECO:0007669"/>
    <property type="project" value="InterPro"/>
</dbReference>
<protein>
    <submittedName>
        <fullName evidence="4">GCN5 family acetyltransferase</fullName>
    </submittedName>
</protein>
<dbReference type="SUPFAM" id="SSF55729">
    <property type="entry name" value="Acyl-CoA N-acyltransferases (Nat)"/>
    <property type="match status" value="1"/>
</dbReference>
<dbReference type="Proteomes" id="UP000050489">
    <property type="component" value="Unassembled WGS sequence"/>
</dbReference>
<dbReference type="InterPro" id="IPR016181">
    <property type="entry name" value="Acyl_CoA_acyltransferase"/>
</dbReference>
<evidence type="ECO:0000259" key="3">
    <source>
        <dbReference type="PROSITE" id="PS51186"/>
    </source>
</evidence>
<reference evidence="5" key="1">
    <citation type="submission" date="2016-04" db="EMBL/GenBank/DDBJ databases">
        <authorList>
            <person name="Osei Sekyere J."/>
            <person name="Sivertsen A."/>
            <person name="Pedersen A.T."/>
            <person name="Sundsfjord A."/>
        </authorList>
    </citation>
    <scope>NUCLEOTIDE SEQUENCE [LARGE SCALE GENOMIC DNA]</scope>
    <source>
        <strain evidence="5">945174350</strain>
    </source>
</reference>
<comment type="caution">
    <text evidence="4">The sequence shown here is derived from an EMBL/GenBank/DDBJ whole genome shotgun (WGS) entry which is preliminary data.</text>
</comment>
<dbReference type="Pfam" id="PF00583">
    <property type="entry name" value="Acetyltransf_1"/>
    <property type="match status" value="1"/>
</dbReference>
<keyword evidence="1 4" id="KW-0808">Transferase</keyword>
<accession>A0A2F0PGB5</accession>
<sequence length="154" mass="17132">MNIEIKPVIDPSNDKRVVLLIEQLNAALNHITGNDGSKNADLADFSQESALFLLALRNGEAVACGGFRPLSSTTCELKRMFAMEKKSGLGLRILQELESAAKSYGYQRICLETRRINHVAVNFYLKNGYQVIENYGVYVGRSEAVCFGKMLGFY</sequence>
<dbReference type="Gene3D" id="3.40.630.30">
    <property type="match status" value="1"/>
</dbReference>
<dbReference type="AlphaFoldDB" id="A0A2F0PGB5"/>
<keyword evidence="2" id="KW-0012">Acyltransferase</keyword>